<evidence type="ECO:0000259" key="1">
    <source>
        <dbReference type="Pfam" id="PF02720"/>
    </source>
</evidence>
<evidence type="ECO:0000313" key="3">
    <source>
        <dbReference type="Proteomes" id="UP000703038"/>
    </source>
</evidence>
<reference evidence="2 3" key="1">
    <citation type="submission" date="2021-01" db="EMBL/GenBank/DDBJ databases">
        <title>Genomics of switchgrass bacterial isolates.</title>
        <authorList>
            <person name="Shade A."/>
        </authorList>
    </citation>
    <scope>NUCLEOTIDE SEQUENCE [LARGE SCALE GENOMIC DNA]</scope>
    <source>
        <strain evidence="2 3">PvP111</strain>
    </source>
</reference>
<organism evidence="2 3">
    <name type="scientific">Rhodococcoides corynebacterioides</name>
    <dbReference type="NCBI Taxonomy" id="53972"/>
    <lineage>
        <taxon>Bacteria</taxon>
        <taxon>Bacillati</taxon>
        <taxon>Actinomycetota</taxon>
        <taxon>Actinomycetes</taxon>
        <taxon>Mycobacteriales</taxon>
        <taxon>Nocardiaceae</taxon>
        <taxon>Rhodococcoides</taxon>
    </lineage>
</organism>
<dbReference type="RefSeq" id="WP_204869863.1">
    <property type="nucleotide sequence ID" value="NZ_JAFBBK010000001.1"/>
</dbReference>
<sequence>MFSGGNAGDGRRDDGSISDPVLAQLVATQEELTRRIAAYETQHIGTSDRLALLVRDERVTRARQAQAHVWLAELVQQRGFEETGAHNADALAQLLTIDRAAAVARLSVAAQLGNRTTLLGDVMEPELPATAAALRDGAIDSAHVAVIRKFDKNLPAAVDADTRAHAERHLADAAREVRPAELAALAERITAHIVEEGEFELPPERARKRGIFLDKQASDGTRSGRFVLDAETAACFDAYNSKYAAPGVGNPEDTRAPVVGVQPDDETRARDTRTTPQRRHDALKLLLRDTLASDDLGKHRGVPVKVIIVARLEDLVRGTGLATTATGSTMPIRDVIRMGSHADHYLAVFGDDDGRPLHFGRTRRIASEDQRLVLMATDRGCTAPGCDRPAVATQAHHIHEWQDGGPTDIESLTFVCDMHHPMVHDGALGWSTTTAPPGHPYAGRTLWHPPALIDPSRTGRVNHYHHPQDYLWEDDEPAA</sequence>
<comment type="caution">
    <text evidence="2">The sequence shown here is derived from an EMBL/GenBank/DDBJ whole genome shotgun (WGS) entry which is preliminary data.</text>
</comment>
<keyword evidence="3" id="KW-1185">Reference proteome</keyword>
<dbReference type="EMBL" id="JAFBBK010000001">
    <property type="protein sequence ID" value="MBM7417228.1"/>
    <property type="molecule type" value="Genomic_DNA"/>
</dbReference>
<feature type="domain" description="DUF222" evidence="1">
    <location>
        <begin position="52"/>
        <end position="378"/>
    </location>
</feature>
<dbReference type="CDD" id="cd00085">
    <property type="entry name" value="HNHc"/>
    <property type="match status" value="1"/>
</dbReference>
<protein>
    <recommendedName>
        <fullName evidence="1">DUF222 domain-containing protein</fullName>
    </recommendedName>
</protein>
<accession>A0ABS2KZ76</accession>
<gene>
    <name evidence="2" type="ORF">JOE42_003961</name>
</gene>
<proteinExistence type="predicted"/>
<evidence type="ECO:0000313" key="2">
    <source>
        <dbReference type="EMBL" id="MBM7417228.1"/>
    </source>
</evidence>
<name>A0ABS2KZ76_9NOCA</name>
<dbReference type="InterPro" id="IPR003870">
    <property type="entry name" value="DUF222"/>
</dbReference>
<dbReference type="InterPro" id="IPR003615">
    <property type="entry name" value="HNH_nuc"/>
</dbReference>
<dbReference type="Proteomes" id="UP000703038">
    <property type="component" value="Unassembled WGS sequence"/>
</dbReference>
<dbReference type="Pfam" id="PF02720">
    <property type="entry name" value="DUF222"/>
    <property type="match status" value="1"/>
</dbReference>